<dbReference type="AlphaFoldDB" id="A0AAX0WPZ3"/>
<keyword evidence="2" id="KW-1185">Reference proteome</keyword>
<organism evidence="1 2">
    <name type="scientific">Legionella anisa</name>
    <dbReference type="NCBI Taxonomy" id="28082"/>
    <lineage>
        <taxon>Bacteria</taxon>
        <taxon>Pseudomonadati</taxon>
        <taxon>Pseudomonadota</taxon>
        <taxon>Gammaproteobacteria</taxon>
        <taxon>Legionellales</taxon>
        <taxon>Legionellaceae</taxon>
        <taxon>Legionella</taxon>
    </lineage>
</organism>
<gene>
    <name evidence="1" type="ORF">A6J39_003710</name>
</gene>
<accession>A0AAX0WPZ3</accession>
<protein>
    <submittedName>
        <fullName evidence="1">Uncharacterized protein</fullName>
    </submittedName>
</protein>
<dbReference type="Pfam" id="PF18928">
    <property type="entry name" value="DUF5677"/>
    <property type="match status" value="1"/>
</dbReference>
<evidence type="ECO:0000313" key="2">
    <source>
        <dbReference type="Proteomes" id="UP000192511"/>
    </source>
</evidence>
<evidence type="ECO:0000313" key="1">
    <source>
        <dbReference type="EMBL" id="PNL60389.1"/>
    </source>
</evidence>
<dbReference type="InterPro" id="IPR043733">
    <property type="entry name" value="DUF5677"/>
</dbReference>
<proteinExistence type="predicted"/>
<dbReference type="GeneID" id="98064767"/>
<dbReference type="RefSeq" id="WP_019234153.1">
    <property type="nucleotide sequence ID" value="NZ_CAAAHR010000002.1"/>
</dbReference>
<dbReference type="EMBL" id="NBTX02000004">
    <property type="protein sequence ID" value="PNL60389.1"/>
    <property type="molecule type" value="Genomic_DNA"/>
</dbReference>
<dbReference type="Proteomes" id="UP000192511">
    <property type="component" value="Unassembled WGS sequence"/>
</dbReference>
<name>A0AAX0WPZ3_9GAMM</name>
<sequence length="335" mass="38034">MTIFNKLIEMIIKEIGDKASQLDGNDLISLIIDRASSLITSNEVEIIDSINNDNKQFVERNYIRWQSGFYKLEMLRQISLEAGMEFQKQFLKYPQFVSDSLLGVLMRHHANACRITGEIIVLLKNGYADGALARWRTLFEIFITCLVIKKYGKEAAEDYIRHGIVKSVEGMEEYQKTALEMNLEPYNEKELDAAIKLKNLITNGEEYYQWAKKYAGVSKLEKLRELVGMSKWSHNYKLASKHVHADYSDMKSLFAMSEAKNDLLLAGPSNSGLVEPASMTAVTFNQITATFLTTYLENKNNSLDYSTSLIYLGILDKYAEAVGVEFLSCEADSTP</sequence>
<reference evidence="1" key="1">
    <citation type="submission" date="2017-12" db="EMBL/GenBank/DDBJ databases">
        <title>FDA dAtabase for Regulatory Grade micrObial Sequences (FDA-ARGOS): Supporting development and validation of Infectious Disease Dx tests.</title>
        <authorList>
            <person name="Kerrigan L."/>
            <person name="Tallon L.J."/>
            <person name="Sadzewicz L."/>
            <person name="Sengamalay N."/>
            <person name="Ott S."/>
            <person name="Godinez A."/>
            <person name="Nagaraj S."/>
            <person name="Vavikolanu K."/>
            <person name="Vyas G."/>
            <person name="Nadendla S."/>
            <person name="Aluvathingal J."/>
            <person name="Sichtig H."/>
        </authorList>
    </citation>
    <scope>NUCLEOTIDE SEQUENCE [LARGE SCALE GENOMIC DNA]</scope>
    <source>
        <strain evidence="1">FDAARGOS_200</strain>
    </source>
</reference>
<comment type="caution">
    <text evidence="1">The sequence shown here is derived from an EMBL/GenBank/DDBJ whole genome shotgun (WGS) entry which is preliminary data.</text>
</comment>